<sequence length="234" mass="27599">MIVHITMDSKNFEGQYFNAAHVEAIDDKEIHYSKYISIEDLIKLLSKSKYEEKNREYHIGTLPQYYFDGMINRDDDERLSGKIVLTIPKRKGTVQFETTSYEICFPAFLFCFSLWKGRINNTYVFALKGERWNRNSRLYNYPFGNVNTSDHRVCWGRNQLPVIDSLHQLDMVCSLFFDSSTNNDHYTQGVSTKWKYDNLRGVLERLKKKDSFPERILVPSQYSNIGTYLDSIFK</sequence>
<name>A0A415SB37_MEDGN</name>
<dbReference type="RefSeq" id="WP_004614257.1">
    <property type="nucleotide sequence ID" value="NZ_JBCPGC010000056.1"/>
</dbReference>
<comment type="caution">
    <text evidence="1">The sequence shown here is derived from an EMBL/GenBank/DDBJ whole genome shotgun (WGS) entry which is preliminary data.</text>
</comment>
<dbReference type="AlphaFoldDB" id="A0A415SB37"/>
<evidence type="ECO:0000313" key="1">
    <source>
        <dbReference type="EMBL" id="RHM77646.1"/>
    </source>
</evidence>
<accession>A0A415SB37</accession>
<gene>
    <name evidence="1" type="ORF">DWZ50_06790</name>
</gene>
<reference evidence="1 2" key="1">
    <citation type="submission" date="2018-08" db="EMBL/GenBank/DDBJ databases">
        <title>A genome reference for cultivated species of the human gut microbiota.</title>
        <authorList>
            <person name="Zou Y."/>
            <person name="Xue W."/>
            <person name="Luo G."/>
        </authorList>
    </citation>
    <scope>NUCLEOTIDE SEQUENCE [LARGE SCALE GENOMIC DNA]</scope>
    <source>
        <strain evidence="1 2">AF33-12</strain>
    </source>
</reference>
<evidence type="ECO:0000313" key="2">
    <source>
        <dbReference type="Proteomes" id="UP000285610"/>
    </source>
</evidence>
<proteinExistence type="predicted"/>
<dbReference type="Proteomes" id="UP000285610">
    <property type="component" value="Unassembled WGS sequence"/>
</dbReference>
<dbReference type="EMBL" id="QRQE01000013">
    <property type="protein sequence ID" value="RHM77646.1"/>
    <property type="molecule type" value="Genomic_DNA"/>
</dbReference>
<organism evidence="1 2">
    <name type="scientific">Mediterraneibacter gnavus</name>
    <name type="common">Ruminococcus gnavus</name>
    <dbReference type="NCBI Taxonomy" id="33038"/>
    <lineage>
        <taxon>Bacteria</taxon>
        <taxon>Bacillati</taxon>
        <taxon>Bacillota</taxon>
        <taxon>Clostridia</taxon>
        <taxon>Lachnospirales</taxon>
        <taxon>Lachnospiraceae</taxon>
        <taxon>Mediterraneibacter</taxon>
    </lineage>
</organism>
<protein>
    <submittedName>
        <fullName evidence="1">Uncharacterized protein</fullName>
    </submittedName>
</protein>
<dbReference type="InterPro" id="IPR032787">
    <property type="entry name" value="Prok-E2_D"/>
</dbReference>
<dbReference type="Pfam" id="PF14460">
    <property type="entry name" value="Prok-E2_D"/>
    <property type="match status" value="1"/>
</dbReference>